<dbReference type="GO" id="GO:0008763">
    <property type="term" value="F:UDP-N-acetylmuramate-L-alanine ligase activity"/>
    <property type="evidence" value="ECO:0007669"/>
    <property type="project" value="UniProtKB-UniRule"/>
</dbReference>
<dbReference type="GO" id="GO:0009252">
    <property type="term" value="P:peptidoglycan biosynthetic process"/>
    <property type="evidence" value="ECO:0007669"/>
    <property type="project" value="UniProtKB-UniRule"/>
</dbReference>
<dbReference type="PANTHER" id="PTHR43445:SF3">
    <property type="entry name" value="UDP-N-ACETYLMURAMATE--L-ALANINE LIGASE"/>
    <property type="match status" value="1"/>
</dbReference>
<comment type="subcellular location">
    <subcellularLocation>
        <location evidence="1 14">Cytoplasm</location>
    </subcellularLocation>
</comment>
<dbReference type="OrthoDB" id="9804126at2"/>
<sequence>MKGVATDIGTIHFIGIGGIGMSGIAEVMHNLGYKVQGSDVAEGYVIQGLRDKGIEVFIGHRAENLGDAAVVVTSTAIKRGNPEVELALESRVPVVRRAEMLAELMRLKSTVAIAGTHGKTTTTSMVAAILDAGGIDPTVINGGIINSYGSNARLGASDWMVVEADESDGSFLRLDGTIAVVTNIDPEHLDHYGSFEKVKDSFVEFVENVPFYGAALLCLDHPEVQAIIPRVRDRRVVTYGFSAQADVRGVNVTPIPGGNRFEVIVRHRDGTTRSIEGIELPMPGRHNVQNALAAIGVALEMNIPDAVIAKGFAAFGGVKRRFTKVGEIAMDGGAVTVIDDYGHHPVEIRAVLAAAREGVTGRVIAVVQPHRYSRLGDLMSDFQSAFNDADMVYVAPVYAAGEEPLEGVDAAALVRGLKTRGHRAAQEIAGPDELASTLATVAQAGDMVICLGAGDITKWAAGLAGAIEGARA</sequence>
<evidence type="ECO:0000256" key="2">
    <source>
        <dbReference type="ARBA" id="ARBA00004752"/>
    </source>
</evidence>
<dbReference type="EMBL" id="VNIM01000070">
    <property type="protein sequence ID" value="TVV72160.1"/>
    <property type="molecule type" value="Genomic_DNA"/>
</dbReference>
<dbReference type="Pfam" id="PF02875">
    <property type="entry name" value="Mur_ligase_C"/>
    <property type="match status" value="1"/>
</dbReference>
<dbReference type="SUPFAM" id="SSF53244">
    <property type="entry name" value="MurD-like peptide ligases, peptide-binding domain"/>
    <property type="match status" value="1"/>
</dbReference>
<proteinExistence type="inferred from homology"/>
<dbReference type="Gene3D" id="3.90.190.20">
    <property type="entry name" value="Mur ligase, C-terminal domain"/>
    <property type="match status" value="1"/>
</dbReference>
<gene>
    <name evidence="14" type="primary">murC</name>
    <name evidence="18" type="ORF">FOY91_15225</name>
</gene>
<dbReference type="EC" id="6.3.2.8" evidence="3 14"/>
<keyword evidence="12 14" id="KW-0961">Cell wall biogenesis/degradation</keyword>
<evidence type="ECO:0000256" key="9">
    <source>
        <dbReference type="ARBA" id="ARBA00022960"/>
    </source>
</evidence>
<comment type="pathway">
    <text evidence="2 14">Cell wall biogenesis; peptidoglycan biosynthesis.</text>
</comment>
<evidence type="ECO:0000256" key="14">
    <source>
        <dbReference type="HAMAP-Rule" id="MF_00046"/>
    </source>
</evidence>
<evidence type="ECO:0000259" key="16">
    <source>
        <dbReference type="Pfam" id="PF02875"/>
    </source>
</evidence>
<dbReference type="AlphaFoldDB" id="A0A558QYF6"/>
<evidence type="ECO:0000256" key="10">
    <source>
        <dbReference type="ARBA" id="ARBA00022984"/>
    </source>
</evidence>
<dbReference type="SUPFAM" id="SSF53623">
    <property type="entry name" value="MurD-like peptide ligases, catalytic domain"/>
    <property type="match status" value="1"/>
</dbReference>
<keyword evidence="7 14" id="KW-0547">Nucleotide-binding</keyword>
<dbReference type="InterPro" id="IPR005758">
    <property type="entry name" value="UDP-N-AcMur_Ala_ligase_MurC"/>
</dbReference>
<feature type="binding site" evidence="14">
    <location>
        <begin position="115"/>
        <end position="121"/>
    </location>
    <ligand>
        <name>ATP</name>
        <dbReference type="ChEBI" id="CHEBI:30616"/>
    </ligand>
</feature>
<evidence type="ECO:0000313" key="18">
    <source>
        <dbReference type="EMBL" id="TVV72160.1"/>
    </source>
</evidence>
<evidence type="ECO:0000256" key="11">
    <source>
        <dbReference type="ARBA" id="ARBA00023306"/>
    </source>
</evidence>
<keyword evidence="9 14" id="KW-0133">Cell shape</keyword>
<accession>A0A558QYF6</accession>
<dbReference type="InterPro" id="IPR013221">
    <property type="entry name" value="Mur_ligase_cen"/>
</dbReference>
<dbReference type="GO" id="GO:0005737">
    <property type="term" value="C:cytoplasm"/>
    <property type="evidence" value="ECO:0007669"/>
    <property type="project" value="UniProtKB-SubCell"/>
</dbReference>
<evidence type="ECO:0000256" key="7">
    <source>
        <dbReference type="ARBA" id="ARBA00022741"/>
    </source>
</evidence>
<evidence type="ECO:0000259" key="17">
    <source>
        <dbReference type="Pfam" id="PF08245"/>
    </source>
</evidence>
<keyword evidence="4 14" id="KW-0963">Cytoplasm</keyword>
<evidence type="ECO:0000256" key="5">
    <source>
        <dbReference type="ARBA" id="ARBA00022598"/>
    </source>
</evidence>
<keyword evidence="5 14" id="KW-0436">Ligase</keyword>
<dbReference type="PANTHER" id="PTHR43445">
    <property type="entry name" value="UDP-N-ACETYLMURAMATE--L-ALANINE LIGASE-RELATED"/>
    <property type="match status" value="1"/>
</dbReference>
<dbReference type="Pfam" id="PF01225">
    <property type="entry name" value="Mur_ligase"/>
    <property type="match status" value="1"/>
</dbReference>
<comment type="similarity">
    <text evidence="14">Belongs to the MurCDEF family.</text>
</comment>
<protein>
    <recommendedName>
        <fullName evidence="3 14">UDP-N-acetylmuramate--L-alanine ligase</fullName>
        <ecNumber evidence="3 14">6.3.2.8</ecNumber>
    </recommendedName>
    <alternativeName>
        <fullName evidence="14">UDP-N-acetylmuramoyl-L-alanine synthetase</fullName>
    </alternativeName>
</protein>
<dbReference type="InterPro" id="IPR036615">
    <property type="entry name" value="Mur_ligase_C_dom_sf"/>
</dbReference>
<evidence type="ECO:0000256" key="3">
    <source>
        <dbReference type="ARBA" id="ARBA00012211"/>
    </source>
</evidence>
<dbReference type="SUPFAM" id="SSF51984">
    <property type="entry name" value="MurCD N-terminal domain"/>
    <property type="match status" value="1"/>
</dbReference>
<dbReference type="HAMAP" id="MF_00046">
    <property type="entry name" value="MurC"/>
    <property type="match status" value="1"/>
</dbReference>
<keyword evidence="19" id="KW-1185">Reference proteome</keyword>
<feature type="domain" description="Mur ligase C-terminal" evidence="16">
    <location>
        <begin position="320"/>
        <end position="454"/>
    </location>
</feature>
<reference evidence="18 19" key="1">
    <citation type="submission" date="2019-07" db="EMBL/GenBank/DDBJ databases">
        <title>Sphingomonas solaris sp. nov., isolated from a solar panel from Boston, Massachusetts.</title>
        <authorList>
            <person name="Tanner K."/>
            <person name="Pascual J."/>
            <person name="Mancuso C."/>
            <person name="Pereto J."/>
            <person name="Khalil A."/>
            <person name="Vilanova C."/>
        </authorList>
    </citation>
    <scope>NUCLEOTIDE SEQUENCE [LARGE SCALE GENOMIC DNA]</scope>
    <source>
        <strain evidence="18 19">R4DWN</strain>
    </source>
</reference>
<evidence type="ECO:0000256" key="4">
    <source>
        <dbReference type="ARBA" id="ARBA00022490"/>
    </source>
</evidence>
<dbReference type="Proteomes" id="UP000318681">
    <property type="component" value="Unassembled WGS sequence"/>
</dbReference>
<dbReference type="Gene3D" id="3.40.50.720">
    <property type="entry name" value="NAD(P)-binding Rossmann-like Domain"/>
    <property type="match status" value="1"/>
</dbReference>
<dbReference type="NCBIfam" id="TIGR01082">
    <property type="entry name" value="murC"/>
    <property type="match status" value="1"/>
</dbReference>
<comment type="catalytic activity">
    <reaction evidence="13 14">
        <text>UDP-N-acetyl-alpha-D-muramate + L-alanine + ATP = UDP-N-acetyl-alpha-D-muramoyl-L-alanine + ADP + phosphate + H(+)</text>
        <dbReference type="Rhea" id="RHEA:23372"/>
        <dbReference type="ChEBI" id="CHEBI:15378"/>
        <dbReference type="ChEBI" id="CHEBI:30616"/>
        <dbReference type="ChEBI" id="CHEBI:43474"/>
        <dbReference type="ChEBI" id="CHEBI:57972"/>
        <dbReference type="ChEBI" id="CHEBI:70757"/>
        <dbReference type="ChEBI" id="CHEBI:83898"/>
        <dbReference type="ChEBI" id="CHEBI:456216"/>
        <dbReference type="EC" id="6.3.2.8"/>
    </reaction>
</comment>
<organism evidence="18 19">
    <name type="scientific">Alterirhizorhabdus solaris</name>
    <dbReference type="NCBI Taxonomy" id="2529389"/>
    <lineage>
        <taxon>Bacteria</taxon>
        <taxon>Pseudomonadati</taxon>
        <taxon>Pseudomonadota</taxon>
        <taxon>Alphaproteobacteria</taxon>
        <taxon>Sphingomonadales</taxon>
        <taxon>Rhizorhabdaceae</taxon>
        <taxon>Alterirhizorhabdus</taxon>
    </lineage>
</organism>
<dbReference type="InterPro" id="IPR036565">
    <property type="entry name" value="Mur-like_cat_sf"/>
</dbReference>
<evidence type="ECO:0000256" key="6">
    <source>
        <dbReference type="ARBA" id="ARBA00022618"/>
    </source>
</evidence>
<keyword evidence="6 14" id="KW-0132">Cell division</keyword>
<evidence type="ECO:0000256" key="12">
    <source>
        <dbReference type="ARBA" id="ARBA00023316"/>
    </source>
</evidence>
<dbReference type="RefSeq" id="WP_145153832.1">
    <property type="nucleotide sequence ID" value="NZ_VNIM01000070.1"/>
</dbReference>
<evidence type="ECO:0000313" key="19">
    <source>
        <dbReference type="Proteomes" id="UP000318681"/>
    </source>
</evidence>
<feature type="domain" description="Mur ligase N-terminal catalytic" evidence="15">
    <location>
        <begin position="10"/>
        <end position="107"/>
    </location>
</feature>
<dbReference type="InterPro" id="IPR000713">
    <property type="entry name" value="Mur_ligase_N"/>
</dbReference>
<dbReference type="Pfam" id="PF08245">
    <property type="entry name" value="Mur_ligase_M"/>
    <property type="match status" value="1"/>
</dbReference>
<keyword evidence="8 14" id="KW-0067">ATP-binding</keyword>
<dbReference type="Gene3D" id="3.40.1190.10">
    <property type="entry name" value="Mur-like, catalytic domain"/>
    <property type="match status" value="1"/>
</dbReference>
<dbReference type="GO" id="GO:0005524">
    <property type="term" value="F:ATP binding"/>
    <property type="evidence" value="ECO:0007669"/>
    <property type="project" value="UniProtKB-UniRule"/>
</dbReference>
<name>A0A558QYF6_9SPHN</name>
<dbReference type="GO" id="GO:0071555">
    <property type="term" value="P:cell wall organization"/>
    <property type="evidence" value="ECO:0007669"/>
    <property type="project" value="UniProtKB-KW"/>
</dbReference>
<evidence type="ECO:0000256" key="13">
    <source>
        <dbReference type="ARBA" id="ARBA00047833"/>
    </source>
</evidence>
<feature type="domain" description="Mur ligase central" evidence="17">
    <location>
        <begin position="113"/>
        <end position="298"/>
    </location>
</feature>
<comment type="caution">
    <text evidence="18">The sequence shown here is derived from an EMBL/GenBank/DDBJ whole genome shotgun (WGS) entry which is preliminary data.</text>
</comment>
<comment type="function">
    <text evidence="14">Cell wall formation.</text>
</comment>
<evidence type="ECO:0000256" key="1">
    <source>
        <dbReference type="ARBA" id="ARBA00004496"/>
    </source>
</evidence>
<evidence type="ECO:0000256" key="8">
    <source>
        <dbReference type="ARBA" id="ARBA00022840"/>
    </source>
</evidence>
<dbReference type="UniPathway" id="UPA00219"/>
<evidence type="ECO:0000259" key="15">
    <source>
        <dbReference type="Pfam" id="PF01225"/>
    </source>
</evidence>
<keyword evidence="10 14" id="KW-0573">Peptidoglycan synthesis</keyword>
<dbReference type="InterPro" id="IPR050061">
    <property type="entry name" value="MurCDEF_pg_biosynth"/>
</dbReference>
<dbReference type="GO" id="GO:0051301">
    <property type="term" value="P:cell division"/>
    <property type="evidence" value="ECO:0007669"/>
    <property type="project" value="UniProtKB-KW"/>
</dbReference>
<dbReference type="GO" id="GO:0008360">
    <property type="term" value="P:regulation of cell shape"/>
    <property type="evidence" value="ECO:0007669"/>
    <property type="project" value="UniProtKB-KW"/>
</dbReference>
<dbReference type="InterPro" id="IPR004101">
    <property type="entry name" value="Mur_ligase_C"/>
</dbReference>
<keyword evidence="11 14" id="KW-0131">Cell cycle</keyword>